<sequence>MKFLSHAGPWSDKYLQHIVKEISNDNENMILSAHKSVDRSGLWSIYYKQLDALKNNHFPSSPIDEDIIVRCRLLRSINKNDALLHLNAMKNAIIDVFDRYDPDIVLSETIDSYIMDLLYFECKSRGVPFVGLVTVFVNGYFRISARGEYNFIRDVPDEEVEKVLKLLEDKAYLPGFVKKDKVGTKKKIIT</sequence>
<dbReference type="AlphaFoldDB" id="A0A3R9F1L0"/>
<dbReference type="OrthoDB" id="543755at2"/>
<evidence type="ECO:0000313" key="1">
    <source>
        <dbReference type="EMBL" id="RSD27912.1"/>
    </source>
</evidence>
<proteinExistence type="predicted"/>
<protein>
    <submittedName>
        <fullName evidence="1">Uncharacterized protein</fullName>
    </submittedName>
</protein>
<dbReference type="EMBL" id="RSFA01000172">
    <property type="protein sequence ID" value="RSD27912.1"/>
    <property type="molecule type" value="Genomic_DNA"/>
</dbReference>
<keyword evidence="2" id="KW-1185">Reference proteome</keyword>
<organism evidence="1 2">
    <name type="scientific">Vibrio pectenicida</name>
    <dbReference type="NCBI Taxonomy" id="62763"/>
    <lineage>
        <taxon>Bacteria</taxon>
        <taxon>Pseudomonadati</taxon>
        <taxon>Pseudomonadota</taxon>
        <taxon>Gammaproteobacteria</taxon>
        <taxon>Vibrionales</taxon>
        <taxon>Vibrionaceae</taxon>
        <taxon>Vibrio</taxon>
    </lineage>
</organism>
<accession>A0A3R9F1L0</accession>
<evidence type="ECO:0000313" key="2">
    <source>
        <dbReference type="Proteomes" id="UP000269041"/>
    </source>
</evidence>
<gene>
    <name evidence="1" type="ORF">EJA03_19525</name>
</gene>
<comment type="caution">
    <text evidence="1">The sequence shown here is derived from an EMBL/GenBank/DDBJ whole genome shotgun (WGS) entry which is preliminary data.</text>
</comment>
<name>A0A3R9F1L0_9VIBR</name>
<dbReference type="Proteomes" id="UP000269041">
    <property type="component" value="Unassembled WGS sequence"/>
</dbReference>
<reference evidence="1 2" key="1">
    <citation type="submission" date="2018-12" db="EMBL/GenBank/DDBJ databases">
        <title>Genomic taxonomy of the Vibrionaceae family.</title>
        <authorList>
            <person name="Gomez-Gil B."/>
            <person name="Enciso-Ibarra K."/>
        </authorList>
    </citation>
    <scope>NUCLEOTIDE SEQUENCE [LARGE SCALE GENOMIC DNA]</scope>
    <source>
        <strain evidence="1 2">CAIM 594</strain>
    </source>
</reference>
<dbReference type="RefSeq" id="WP_148101005.1">
    <property type="nucleotide sequence ID" value="NZ_RSFA01000172.1"/>
</dbReference>
<feature type="non-terminal residue" evidence="1">
    <location>
        <position position="190"/>
    </location>
</feature>